<evidence type="ECO:0000313" key="18">
    <source>
        <dbReference type="Proteomes" id="UP000327157"/>
    </source>
</evidence>
<evidence type="ECO:0000256" key="12">
    <source>
        <dbReference type="ARBA" id="ARBA00023180"/>
    </source>
</evidence>
<dbReference type="SUPFAM" id="SSF56112">
    <property type="entry name" value="Protein kinase-like (PK-like)"/>
    <property type="match status" value="1"/>
</dbReference>
<dbReference type="SUPFAM" id="SSF52058">
    <property type="entry name" value="L domain-like"/>
    <property type="match status" value="1"/>
</dbReference>
<keyword evidence="9 14" id="KW-1133">Transmembrane helix</keyword>
<dbReference type="FunFam" id="3.80.10.10:FF:000722">
    <property type="entry name" value="Leucine-rich repeat receptor-like protein kinase"/>
    <property type="match status" value="1"/>
</dbReference>
<evidence type="ECO:0000259" key="16">
    <source>
        <dbReference type="PROSITE" id="PS50011"/>
    </source>
</evidence>
<dbReference type="GO" id="GO:0004672">
    <property type="term" value="F:protein kinase activity"/>
    <property type="evidence" value="ECO:0007669"/>
    <property type="project" value="InterPro"/>
</dbReference>
<reference evidence="17 18" key="1">
    <citation type="submission" date="2019-09" db="EMBL/GenBank/DDBJ databases">
        <authorList>
            <person name="Ou C."/>
        </authorList>
    </citation>
    <scope>NUCLEOTIDE SEQUENCE [LARGE SCALE GENOMIC DNA]</scope>
    <source>
        <strain evidence="17">S2</strain>
        <tissue evidence="17">Leaf</tissue>
    </source>
</reference>
<dbReference type="InterPro" id="IPR032675">
    <property type="entry name" value="LRR_dom_sf"/>
</dbReference>
<feature type="signal peptide" evidence="15">
    <location>
        <begin position="1"/>
        <end position="21"/>
    </location>
</feature>
<dbReference type="AlphaFoldDB" id="A0A5N5I611"/>
<evidence type="ECO:0000256" key="2">
    <source>
        <dbReference type="ARBA" id="ARBA00022553"/>
    </source>
</evidence>
<feature type="region of interest" description="Disordered" evidence="13">
    <location>
        <begin position="292"/>
        <end position="335"/>
    </location>
</feature>
<sequence>MTWWRVAFEFLLLLLLPATFALNSDGVLLLSFKYSILSDPLSVLDSWNYEDETPCSWTGVTCTQLGSPGTPDMFRVTSLVLPNSHLLGSISPELGSLQHLQRLDLSNNFFNGSLPVAFFNASELQVLSLSSNVISGDLPDQLVSGLKGLQFLNVSDNALAGRIPETLTSLQNLTVISLRSNYFSGNLPTGFKSVEVLDLSSNLLNGTLPLDFGGENLRYLNLSYNKISGKFPVDFAKRVSENSTIDLSFNNLTGPIPDSRALLSQKTEQFAGNSELCGKPLKTLCPIPSTLSTPPNMTTSTSSSPAIAAIPRTFDTGPETNTSGGADGNRNQSQSGLKPGTIAGIAVGDLAGIAVLGLVILYVYQVRKRKSLKSKDGSAKDLEKKPEIVTKLDPDEKAKSAAWSCLTIKGEETSEATSSDSDHDDKNEQMGCLQNQNGESQKSGILVTIEGGDQPELELETLLKASAYILGASGPSIVYKAVLENKTELAVRRIGKCRVLKMRDFESQVRAIAKVRHPNVVRVRGFYWGDDEKLVIYDYVSNGSLATTTNRRAGLSPCHLPLETRMKIARGVAKGLAYIHEKKHVHGNIKPSNILLNPDMEPIISDFGLDKLMLGNMIGHKASGSARGYFGSLKSTATCEGRHDALPIGSSPVAMPSAGNASSPYKAPESLKNLKPNPKWDVYSFGIVLLELLMGRIPSERELIAQWTPGSLTEEKIQILVMVDVAIRAEVEGREDALLACLKLGFSCASFSPLKRPSMKEAFQTLDKSTRACSTSSN</sequence>
<evidence type="ECO:0000256" key="1">
    <source>
        <dbReference type="ARBA" id="ARBA00004479"/>
    </source>
</evidence>
<dbReference type="Gene3D" id="1.10.510.10">
    <property type="entry name" value="Transferase(Phosphotransferase) domain 1"/>
    <property type="match status" value="1"/>
</dbReference>
<keyword evidence="17" id="KW-0808">Transferase</keyword>
<dbReference type="Gene3D" id="3.30.200.20">
    <property type="entry name" value="Phosphorylase Kinase, domain 1"/>
    <property type="match status" value="1"/>
</dbReference>
<evidence type="ECO:0000256" key="3">
    <source>
        <dbReference type="ARBA" id="ARBA00022614"/>
    </source>
</evidence>
<dbReference type="InterPro" id="IPR001245">
    <property type="entry name" value="Ser-Thr/Tyr_kinase_cat_dom"/>
</dbReference>
<evidence type="ECO:0000256" key="8">
    <source>
        <dbReference type="ARBA" id="ARBA00022840"/>
    </source>
</evidence>
<feature type="compositionally biased region" description="Low complexity" evidence="13">
    <location>
        <begin position="292"/>
        <end position="311"/>
    </location>
</feature>
<keyword evidence="3" id="KW-0433">Leucine-rich repeat</keyword>
<evidence type="ECO:0000256" key="10">
    <source>
        <dbReference type="ARBA" id="ARBA00023136"/>
    </source>
</evidence>
<dbReference type="PANTHER" id="PTHR48007:SF47">
    <property type="entry name" value="PROTEIN KINASE DOMAIN-CONTAINING PROTEIN"/>
    <property type="match status" value="1"/>
</dbReference>
<dbReference type="InterPro" id="IPR001611">
    <property type="entry name" value="Leu-rich_rpt"/>
</dbReference>
<gene>
    <name evidence="17" type="ORF">D8674_038239</name>
</gene>
<evidence type="ECO:0000313" key="17">
    <source>
        <dbReference type="EMBL" id="KAB2633872.1"/>
    </source>
</evidence>
<dbReference type="InterPro" id="IPR011009">
    <property type="entry name" value="Kinase-like_dom_sf"/>
</dbReference>
<evidence type="ECO:0000256" key="4">
    <source>
        <dbReference type="ARBA" id="ARBA00022692"/>
    </source>
</evidence>
<dbReference type="GO" id="GO:0005524">
    <property type="term" value="F:ATP binding"/>
    <property type="evidence" value="ECO:0007669"/>
    <property type="project" value="UniProtKB-KW"/>
</dbReference>
<comment type="caution">
    <text evidence="17">The sequence shown here is derived from an EMBL/GenBank/DDBJ whole genome shotgun (WGS) entry which is preliminary data.</text>
</comment>
<dbReference type="Proteomes" id="UP000327157">
    <property type="component" value="Unassembled WGS sequence"/>
</dbReference>
<keyword evidence="8" id="KW-0067">ATP-binding</keyword>
<feature type="domain" description="Protein kinase" evidence="16">
    <location>
        <begin position="464"/>
        <end position="770"/>
    </location>
</feature>
<feature type="region of interest" description="Disordered" evidence="13">
    <location>
        <begin position="411"/>
        <end position="436"/>
    </location>
</feature>
<comment type="subcellular location">
    <subcellularLocation>
        <location evidence="1">Membrane</location>
        <topology evidence="1">Single-pass type I membrane protein</topology>
    </subcellularLocation>
</comment>
<keyword evidence="2" id="KW-0597">Phosphoprotein</keyword>
<keyword evidence="4 14" id="KW-0812">Transmembrane</keyword>
<dbReference type="PROSITE" id="PS50011">
    <property type="entry name" value="PROTEIN_KINASE_DOM"/>
    <property type="match status" value="1"/>
</dbReference>
<dbReference type="Pfam" id="PF08263">
    <property type="entry name" value="LRRNT_2"/>
    <property type="match status" value="1"/>
</dbReference>
<evidence type="ECO:0000256" key="14">
    <source>
        <dbReference type="SAM" id="Phobius"/>
    </source>
</evidence>
<evidence type="ECO:0000256" key="9">
    <source>
        <dbReference type="ARBA" id="ARBA00022989"/>
    </source>
</evidence>
<dbReference type="Pfam" id="PF00560">
    <property type="entry name" value="LRR_1"/>
    <property type="match status" value="3"/>
</dbReference>
<dbReference type="Gene3D" id="3.80.10.10">
    <property type="entry name" value="Ribonuclease Inhibitor"/>
    <property type="match status" value="2"/>
</dbReference>
<dbReference type="InterPro" id="IPR046959">
    <property type="entry name" value="PRK1-6/SRF4-like"/>
</dbReference>
<proteinExistence type="predicted"/>
<dbReference type="OrthoDB" id="346907at2759"/>
<dbReference type="Pfam" id="PF07714">
    <property type="entry name" value="PK_Tyr_Ser-Thr"/>
    <property type="match status" value="1"/>
</dbReference>
<feature type="compositionally biased region" description="Polar residues" evidence="13">
    <location>
        <begin position="318"/>
        <end position="335"/>
    </location>
</feature>
<dbReference type="PANTHER" id="PTHR48007">
    <property type="entry name" value="LEUCINE-RICH REPEAT RECEPTOR-LIKE PROTEIN KINASE PXC1"/>
    <property type="match status" value="1"/>
</dbReference>
<keyword evidence="12" id="KW-0325">Glycoprotein</keyword>
<dbReference type="InterPro" id="IPR013210">
    <property type="entry name" value="LRR_N_plant-typ"/>
</dbReference>
<keyword evidence="10 14" id="KW-0472">Membrane</keyword>
<keyword evidence="5 15" id="KW-0732">Signal</keyword>
<dbReference type="FunFam" id="3.80.10.10:FF:000101">
    <property type="entry name" value="LRR receptor-like serine/threonine-protein kinase ERECTA"/>
    <property type="match status" value="1"/>
</dbReference>
<evidence type="ECO:0000256" key="11">
    <source>
        <dbReference type="ARBA" id="ARBA00023170"/>
    </source>
</evidence>
<organism evidence="17 18">
    <name type="scientific">Pyrus ussuriensis x Pyrus communis</name>
    <dbReference type="NCBI Taxonomy" id="2448454"/>
    <lineage>
        <taxon>Eukaryota</taxon>
        <taxon>Viridiplantae</taxon>
        <taxon>Streptophyta</taxon>
        <taxon>Embryophyta</taxon>
        <taxon>Tracheophyta</taxon>
        <taxon>Spermatophyta</taxon>
        <taxon>Magnoliopsida</taxon>
        <taxon>eudicotyledons</taxon>
        <taxon>Gunneridae</taxon>
        <taxon>Pentapetalae</taxon>
        <taxon>rosids</taxon>
        <taxon>fabids</taxon>
        <taxon>Rosales</taxon>
        <taxon>Rosaceae</taxon>
        <taxon>Amygdaloideae</taxon>
        <taxon>Maleae</taxon>
        <taxon>Pyrus</taxon>
    </lineage>
</organism>
<keyword evidence="11 17" id="KW-0675">Receptor</keyword>
<dbReference type="GO" id="GO:0016020">
    <property type="term" value="C:membrane"/>
    <property type="evidence" value="ECO:0007669"/>
    <property type="project" value="UniProtKB-SubCell"/>
</dbReference>
<evidence type="ECO:0000256" key="5">
    <source>
        <dbReference type="ARBA" id="ARBA00022729"/>
    </source>
</evidence>
<keyword evidence="17" id="KW-0418">Kinase</keyword>
<name>A0A5N5I611_9ROSA</name>
<feature type="transmembrane region" description="Helical" evidence="14">
    <location>
        <begin position="342"/>
        <end position="364"/>
    </location>
</feature>
<dbReference type="InterPro" id="IPR000719">
    <property type="entry name" value="Prot_kinase_dom"/>
</dbReference>
<reference evidence="17 18" key="2">
    <citation type="submission" date="2019-11" db="EMBL/GenBank/DDBJ databases">
        <title>A de novo genome assembly of a pear dwarfing rootstock.</title>
        <authorList>
            <person name="Wang F."/>
            <person name="Wang J."/>
            <person name="Li S."/>
            <person name="Zhang Y."/>
            <person name="Fang M."/>
            <person name="Ma L."/>
            <person name="Zhao Y."/>
            <person name="Jiang S."/>
        </authorList>
    </citation>
    <scope>NUCLEOTIDE SEQUENCE [LARGE SCALE GENOMIC DNA]</scope>
    <source>
        <strain evidence="17">S2</strain>
        <tissue evidence="17">Leaf</tissue>
    </source>
</reference>
<dbReference type="PROSITE" id="PS51450">
    <property type="entry name" value="LRR"/>
    <property type="match status" value="1"/>
</dbReference>
<evidence type="ECO:0000256" key="6">
    <source>
        <dbReference type="ARBA" id="ARBA00022737"/>
    </source>
</evidence>
<dbReference type="Pfam" id="PF13855">
    <property type="entry name" value="LRR_8"/>
    <property type="match status" value="1"/>
</dbReference>
<protein>
    <submittedName>
        <fullName evidence="17">Receptor protein kinase-like protein</fullName>
    </submittedName>
</protein>
<accession>A0A5N5I611</accession>
<keyword evidence="7" id="KW-0547">Nucleotide-binding</keyword>
<evidence type="ECO:0000256" key="7">
    <source>
        <dbReference type="ARBA" id="ARBA00022741"/>
    </source>
</evidence>
<dbReference type="EMBL" id="SMOL01000115">
    <property type="protein sequence ID" value="KAB2633872.1"/>
    <property type="molecule type" value="Genomic_DNA"/>
</dbReference>
<feature type="chain" id="PRO_5024336361" evidence="15">
    <location>
        <begin position="22"/>
        <end position="778"/>
    </location>
</feature>
<evidence type="ECO:0000256" key="15">
    <source>
        <dbReference type="SAM" id="SignalP"/>
    </source>
</evidence>
<keyword evidence="18" id="KW-1185">Reference proteome</keyword>
<keyword evidence="6" id="KW-0677">Repeat</keyword>
<evidence type="ECO:0000256" key="13">
    <source>
        <dbReference type="SAM" id="MobiDB-lite"/>
    </source>
</evidence>